<organism evidence="2">
    <name type="scientific">Leptolyngbya sp. NK1-12</name>
    <dbReference type="NCBI Taxonomy" id="2547451"/>
    <lineage>
        <taxon>Bacteria</taxon>
        <taxon>Bacillati</taxon>
        <taxon>Cyanobacteriota</taxon>
        <taxon>Cyanophyceae</taxon>
        <taxon>Leptolyngbyales</taxon>
        <taxon>Leptolyngbyaceae</taxon>
        <taxon>Leptolyngbya group</taxon>
        <taxon>Leptolyngbya</taxon>
    </lineage>
</organism>
<dbReference type="EMBL" id="CP053587">
    <property type="protein sequence ID" value="WNZ27482.1"/>
    <property type="molecule type" value="Genomic_DNA"/>
</dbReference>
<name>A0AA97AP43_9CYAN</name>
<reference evidence="2" key="1">
    <citation type="submission" date="2020-05" db="EMBL/GenBank/DDBJ databases">
        <authorList>
            <person name="Zhu T."/>
            <person name="Keshari N."/>
            <person name="Lu X."/>
        </authorList>
    </citation>
    <scope>NUCLEOTIDE SEQUENCE</scope>
    <source>
        <strain evidence="2">NK1-12</strain>
    </source>
</reference>
<evidence type="ECO:0000259" key="1">
    <source>
        <dbReference type="Pfam" id="PF00535"/>
    </source>
</evidence>
<dbReference type="SUPFAM" id="SSF53448">
    <property type="entry name" value="Nucleotide-diphospho-sugar transferases"/>
    <property type="match status" value="1"/>
</dbReference>
<gene>
    <name evidence="2" type="ORF">HJG54_31890</name>
</gene>
<feature type="domain" description="Glycosyltransferase 2-like" evidence="1">
    <location>
        <begin position="5"/>
        <end position="114"/>
    </location>
</feature>
<dbReference type="InterPro" id="IPR001173">
    <property type="entry name" value="Glyco_trans_2-like"/>
</dbReference>
<dbReference type="Gene3D" id="3.90.550.10">
    <property type="entry name" value="Spore Coat Polysaccharide Biosynthesis Protein SpsA, Chain A"/>
    <property type="match status" value="1"/>
</dbReference>
<evidence type="ECO:0000313" key="2">
    <source>
        <dbReference type="EMBL" id="WNZ27482.1"/>
    </source>
</evidence>
<dbReference type="PANTHER" id="PTHR22916:SF3">
    <property type="entry name" value="UDP-GLCNAC:BETAGAL BETA-1,3-N-ACETYLGLUCOSAMINYLTRANSFERASE-LIKE PROTEIN 1"/>
    <property type="match status" value="1"/>
</dbReference>
<dbReference type="RefSeq" id="WP_316435786.1">
    <property type="nucleotide sequence ID" value="NZ_CP053587.1"/>
</dbReference>
<proteinExistence type="predicted"/>
<protein>
    <submittedName>
        <fullName evidence="2">Glycosyltransferase</fullName>
    </submittedName>
</protein>
<accession>A0AA97AP43</accession>
<dbReference type="GO" id="GO:0016758">
    <property type="term" value="F:hexosyltransferase activity"/>
    <property type="evidence" value="ECO:0007669"/>
    <property type="project" value="UniProtKB-ARBA"/>
</dbReference>
<dbReference type="PANTHER" id="PTHR22916">
    <property type="entry name" value="GLYCOSYLTRANSFERASE"/>
    <property type="match status" value="1"/>
</dbReference>
<dbReference type="Pfam" id="PF00535">
    <property type="entry name" value="Glycos_transf_2"/>
    <property type="match status" value="1"/>
</dbReference>
<sequence length="322" mass="37153">MPQVSIIIPAYNGERFIAKALDSILAQTYSDCEIIVVNDGSTDQTAAVLLPYHHQIRYVEQPNRGVAAARNQGMALAQGELIAFLDQDDVLLPNKLALQVECFAQHPEIGIVHSGWRLVDAEGNRLADIEPWHEAPQLDLAGWLKRMPVLLSAMMFRHSWLKRVGEFDSQFKQACDVEIVQRLIMLGCQTAWVPEITVLYRQHDQNDSLNTLVQAEEVWTVQEQFFARSDIPPTIRQIERECRYYTLVWIAWRLYHTGHPTEMSRYLEKALSYRPSTRTEALMQWIELFQRYEAEYGKQFDVQQLTQSPAWQQLVSLLVKPG</sequence>
<dbReference type="AlphaFoldDB" id="A0AA97AP43"/>
<dbReference type="InterPro" id="IPR029044">
    <property type="entry name" value="Nucleotide-diphossugar_trans"/>
</dbReference>